<keyword evidence="10 11" id="KW-0539">Nucleus</keyword>
<gene>
    <name evidence="15" type="ORF">KUDE01_009436</name>
</gene>
<organism evidence="15 16">
    <name type="scientific">Dissostichus eleginoides</name>
    <name type="common">Patagonian toothfish</name>
    <name type="synonym">Dissostichus amissus</name>
    <dbReference type="NCBI Taxonomy" id="100907"/>
    <lineage>
        <taxon>Eukaryota</taxon>
        <taxon>Metazoa</taxon>
        <taxon>Chordata</taxon>
        <taxon>Craniata</taxon>
        <taxon>Vertebrata</taxon>
        <taxon>Euteleostomi</taxon>
        <taxon>Actinopterygii</taxon>
        <taxon>Neopterygii</taxon>
        <taxon>Teleostei</taxon>
        <taxon>Neoteleostei</taxon>
        <taxon>Acanthomorphata</taxon>
        <taxon>Eupercaria</taxon>
        <taxon>Perciformes</taxon>
        <taxon>Notothenioidei</taxon>
        <taxon>Nototheniidae</taxon>
        <taxon>Dissostichus</taxon>
    </lineage>
</organism>
<dbReference type="AlphaFoldDB" id="A0AAD9BUL5"/>
<feature type="domain" description="NR LBD" evidence="14">
    <location>
        <begin position="233"/>
        <end position="460"/>
    </location>
</feature>
<protein>
    <submittedName>
        <fullName evidence="15">Nuclear receptor ROR-alpha A</fullName>
    </submittedName>
</protein>
<dbReference type="FunFam" id="3.30.50.10:FF:000003">
    <property type="entry name" value="Nuclear orphan receptor ROR-beta"/>
    <property type="match status" value="1"/>
</dbReference>
<evidence type="ECO:0000256" key="2">
    <source>
        <dbReference type="ARBA" id="ARBA00022473"/>
    </source>
</evidence>
<dbReference type="PROSITE" id="PS00031">
    <property type="entry name" value="NUCLEAR_REC_DBD_1"/>
    <property type="match status" value="1"/>
</dbReference>
<keyword evidence="9 11" id="KW-0675">Receptor</keyword>
<evidence type="ECO:0000259" key="14">
    <source>
        <dbReference type="PROSITE" id="PS51843"/>
    </source>
</evidence>
<dbReference type="InterPro" id="IPR001723">
    <property type="entry name" value="Nuclear_hrmn_rcpt"/>
</dbReference>
<comment type="caution">
    <text evidence="15">The sequence shown here is derived from an EMBL/GenBank/DDBJ whole genome shotgun (WGS) entry which is preliminary data.</text>
</comment>
<evidence type="ECO:0000313" key="15">
    <source>
        <dbReference type="EMBL" id="KAK1890605.1"/>
    </source>
</evidence>
<name>A0AAD9BUL5_DISEL</name>
<evidence type="ECO:0000256" key="8">
    <source>
        <dbReference type="ARBA" id="ARBA00023163"/>
    </source>
</evidence>
<dbReference type="PROSITE" id="PS51030">
    <property type="entry name" value="NUCLEAR_REC_DBD_2"/>
    <property type="match status" value="1"/>
</dbReference>
<keyword evidence="3 11" id="KW-0479">Metal-binding</keyword>
<keyword evidence="5 11" id="KW-0862">Zinc</keyword>
<dbReference type="InterPro" id="IPR000536">
    <property type="entry name" value="Nucl_hrmn_rcpt_lig-bd"/>
</dbReference>
<dbReference type="SMART" id="SM00430">
    <property type="entry name" value="HOLI"/>
    <property type="match status" value="1"/>
</dbReference>
<dbReference type="InterPro" id="IPR001628">
    <property type="entry name" value="Znf_hrmn_rcpt"/>
</dbReference>
<dbReference type="PRINTS" id="PR00398">
    <property type="entry name" value="STRDHORMONER"/>
</dbReference>
<dbReference type="InterPro" id="IPR003079">
    <property type="entry name" value="ROR_rcpt"/>
</dbReference>
<keyword evidence="8 11" id="KW-0804">Transcription</keyword>
<dbReference type="CDD" id="cd06939">
    <property type="entry name" value="NR_LBD_ROR_like"/>
    <property type="match status" value="1"/>
</dbReference>
<dbReference type="InterPro" id="IPR044101">
    <property type="entry name" value="NR_DBD_ROR"/>
</dbReference>
<evidence type="ECO:0000256" key="1">
    <source>
        <dbReference type="ARBA" id="ARBA00004123"/>
    </source>
</evidence>
<reference evidence="15" key="1">
    <citation type="submission" date="2023-04" db="EMBL/GenBank/DDBJ databases">
        <title>Chromosome-level genome of Chaenocephalus aceratus.</title>
        <authorList>
            <person name="Park H."/>
        </authorList>
    </citation>
    <scope>NUCLEOTIDE SEQUENCE</scope>
    <source>
        <strain evidence="15">DE</strain>
        <tissue evidence="15">Muscle</tissue>
    </source>
</reference>
<dbReference type="CDD" id="cd06968">
    <property type="entry name" value="NR_DBD_ROR"/>
    <property type="match status" value="1"/>
</dbReference>
<comment type="similarity">
    <text evidence="11">Belongs to the nuclear hormone receptor family.</text>
</comment>
<evidence type="ECO:0000259" key="13">
    <source>
        <dbReference type="PROSITE" id="PS51030"/>
    </source>
</evidence>
<keyword evidence="2" id="KW-0217">Developmental protein</keyword>
<keyword evidence="4 11" id="KW-0863">Zinc-finger</keyword>
<dbReference type="PANTHER" id="PTHR45805:SF3">
    <property type="entry name" value="NUCLEAR RECEPTOR ROR-ALPHA"/>
    <property type="match status" value="1"/>
</dbReference>
<feature type="domain" description="Nuclear receptor" evidence="13">
    <location>
        <begin position="31"/>
        <end position="106"/>
    </location>
</feature>
<keyword evidence="16" id="KW-1185">Reference proteome</keyword>
<evidence type="ECO:0000256" key="4">
    <source>
        <dbReference type="ARBA" id="ARBA00022771"/>
    </source>
</evidence>
<dbReference type="EMBL" id="JASDAP010000015">
    <property type="protein sequence ID" value="KAK1890605.1"/>
    <property type="molecule type" value="Genomic_DNA"/>
</dbReference>
<comment type="subcellular location">
    <subcellularLocation>
        <location evidence="1 11">Nucleus</location>
    </subcellularLocation>
</comment>
<dbReference type="SUPFAM" id="SSF48508">
    <property type="entry name" value="Nuclear receptor ligand-binding domain"/>
    <property type="match status" value="1"/>
</dbReference>
<dbReference type="Gene3D" id="1.10.565.10">
    <property type="entry name" value="Retinoid X Receptor"/>
    <property type="match status" value="1"/>
</dbReference>
<keyword evidence="7 11" id="KW-0238">DNA-binding</keyword>
<keyword evidence="6 11" id="KW-0805">Transcription regulation</keyword>
<proteinExistence type="inferred from homology"/>
<evidence type="ECO:0000256" key="5">
    <source>
        <dbReference type="ARBA" id="ARBA00022833"/>
    </source>
</evidence>
<accession>A0AAD9BUL5</accession>
<dbReference type="PRINTS" id="PR00047">
    <property type="entry name" value="STROIDFINGER"/>
</dbReference>
<evidence type="ECO:0000256" key="3">
    <source>
        <dbReference type="ARBA" id="ARBA00022723"/>
    </source>
</evidence>
<dbReference type="Pfam" id="PF00105">
    <property type="entry name" value="zf-C4"/>
    <property type="match status" value="1"/>
</dbReference>
<dbReference type="GO" id="GO:0000978">
    <property type="term" value="F:RNA polymerase II cis-regulatory region sequence-specific DNA binding"/>
    <property type="evidence" value="ECO:0007669"/>
    <property type="project" value="TreeGrafter"/>
</dbReference>
<dbReference type="InterPro" id="IPR013088">
    <property type="entry name" value="Znf_NHR/GATA"/>
</dbReference>
<dbReference type="GO" id="GO:0008270">
    <property type="term" value="F:zinc ion binding"/>
    <property type="evidence" value="ECO:0007669"/>
    <property type="project" value="UniProtKB-KW"/>
</dbReference>
<feature type="region of interest" description="Disordered" evidence="12">
    <location>
        <begin position="175"/>
        <end position="197"/>
    </location>
</feature>
<feature type="compositionally biased region" description="Polar residues" evidence="12">
    <location>
        <begin position="176"/>
        <end position="193"/>
    </location>
</feature>
<dbReference type="PROSITE" id="PS51843">
    <property type="entry name" value="NR_LBD"/>
    <property type="match status" value="1"/>
</dbReference>
<dbReference type="InterPro" id="IPR035500">
    <property type="entry name" value="NHR-like_dom_sf"/>
</dbReference>
<evidence type="ECO:0000313" key="16">
    <source>
        <dbReference type="Proteomes" id="UP001228049"/>
    </source>
</evidence>
<dbReference type="Pfam" id="PF00104">
    <property type="entry name" value="Hormone_recep"/>
    <property type="match status" value="1"/>
</dbReference>
<evidence type="ECO:0000256" key="7">
    <source>
        <dbReference type="ARBA" id="ARBA00023125"/>
    </source>
</evidence>
<evidence type="ECO:0000256" key="6">
    <source>
        <dbReference type="ARBA" id="ARBA00023015"/>
    </source>
</evidence>
<dbReference type="PANTHER" id="PTHR45805">
    <property type="entry name" value="NUCLEAR HORMONE RECEPTOR HR3-RELATED"/>
    <property type="match status" value="1"/>
</dbReference>
<evidence type="ECO:0000256" key="11">
    <source>
        <dbReference type="RuleBase" id="RU004334"/>
    </source>
</evidence>
<dbReference type="Proteomes" id="UP001228049">
    <property type="component" value="Unassembled WGS sequence"/>
</dbReference>
<sequence>MYFVISAMKEEEEEEEEDDLKCLNVRAQIEIIPCKICGDKSSGIHYGVITCEGCKGFFRRSQKSNASYSCPRQKNCLIDRTSRNRCQHCRLQKCRTVGMSRDAVKFGRMSKKQRDSLYAEVQKHLLQQQKNQEGPSLLLTLPSIETPILGEAEPLSPLYGPPTSSITELQDEGYMAQNSPEGGSVSSKPSPDQSGLDINGIKPEPLSDFSSNNGFFPLCSLSDGDPSSLSMAELEDLAQVTSQSHLETCQFLREQEVREAFLQEEVQRYQSKPREEMWQLCAVKITEAIQYVVEFAKRIEGFMDLCQNDQIVLLKAGSLEVVLVRMCRVFDSQNNSVFFDGKFAGPDVFKALVFDFAESMCSLRLSEEELALFSAFILLSADRSWLQDKLQVEKLQQKTELALKHVLQKNQREEGALSKLRCKVSALRSLCSRHSENLSAFRAVYPDIVRTHFPPLYRELFGGDMELNMELNMHHSDL</sequence>
<dbReference type="GO" id="GO:0005634">
    <property type="term" value="C:nucleus"/>
    <property type="evidence" value="ECO:0007669"/>
    <property type="project" value="UniProtKB-SubCell"/>
</dbReference>
<dbReference type="SUPFAM" id="SSF57716">
    <property type="entry name" value="Glucocorticoid receptor-like (DNA-binding domain)"/>
    <property type="match status" value="1"/>
</dbReference>
<evidence type="ECO:0000256" key="12">
    <source>
        <dbReference type="SAM" id="MobiDB-lite"/>
    </source>
</evidence>
<evidence type="ECO:0000256" key="10">
    <source>
        <dbReference type="ARBA" id="ARBA00023242"/>
    </source>
</evidence>
<dbReference type="PRINTS" id="PR01293">
    <property type="entry name" value="RORNUCRECPTR"/>
</dbReference>
<evidence type="ECO:0000256" key="9">
    <source>
        <dbReference type="ARBA" id="ARBA00023170"/>
    </source>
</evidence>
<dbReference type="GO" id="GO:0004879">
    <property type="term" value="F:nuclear receptor activity"/>
    <property type="evidence" value="ECO:0007669"/>
    <property type="project" value="InterPro"/>
</dbReference>
<dbReference type="Gene3D" id="3.30.50.10">
    <property type="entry name" value="Erythroid Transcription Factor GATA-1, subunit A"/>
    <property type="match status" value="1"/>
</dbReference>
<dbReference type="SMART" id="SM00399">
    <property type="entry name" value="ZnF_C4"/>
    <property type="match status" value="1"/>
</dbReference>